<dbReference type="AlphaFoldDB" id="S3IIF7"/>
<sequence>MWLDDGGHPWPDMTVDARNEAAATQLEKLKFRLNTFLQTRDNNKWPLLFLALFDNEFLNNLNPVFPGEIFT</sequence>
<accession>S3IIF7</accession>
<protein>
    <submittedName>
        <fullName evidence="1">Uncharacterized protein</fullName>
    </submittedName>
</protein>
<dbReference type="PATRIC" id="fig|566551.4.peg.4080"/>
<dbReference type="HOGENOM" id="CLU_2732628_0_0_6"/>
<proteinExistence type="predicted"/>
<reference evidence="1 2" key="1">
    <citation type="submission" date="2013-04" db="EMBL/GenBank/DDBJ databases">
        <authorList>
            <person name="Weinstock G."/>
            <person name="Sodergren E."/>
            <person name="Lobos E.A."/>
            <person name="Fulton L."/>
            <person name="Fulton R."/>
            <person name="Courtney L."/>
            <person name="Fronick C."/>
            <person name="O'Laughlin M."/>
            <person name="Godfrey J."/>
            <person name="Wilson R.M."/>
            <person name="Miner T."/>
            <person name="Farmer C."/>
            <person name="Delehaunty K."/>
            <person name="Cordes M."/>
            <person name="Minx P."/>
            <person name="Tomlinson C."/>
            <person name="Chen J."/>
            <person name="Wollam A."/>
            <person name="Pepin K.H."/>
            <person name="Palsikar V.B."/>
            <person name="Zhang X."/>
            <person name="Suruliraj S."/>
            <person name="Perna N.T."/>
            <person name="Plunkett G."/>
            <person name="Warren W."/>
            <person name="Mitreva M."/>
            <person name="Mardis E.R."/>
            <person name="Wilson R.K."/>
        </authorList>
    </citation>
    <scope>NUCLEOTIDE SEQUENCE [LARGE SCALE GENOMIC DNA]</scope>
    <source>
        <strain evidence="1 2">DSM 4568</strain>
    </source>
</reference>
<dbReference type="RefSeq" id="WP_016538631.1">
    <property type="nucleotide sequence ID" value="NZ_KE161030.1"/>
</dbReference>
<gene>
    <name evidence="1" type="ORF">HMPREF0201_04463</name>
</gene>
<dbReference type="Proteomes" id="UP000014585">
    <property type="component" value="Unassembled WGS sequence"/>
</dbReference>
<name>S3IIF7_9ENTR</name>
<dbReference type="EMBL" id="ATDT01000038">
    <property type="protein sequence ID" value="EPF12860.1"/>
    <property type="molecule type" value="Genomic_DNA"/>
</dbReference>
<evidence type="ECO:0000313" key="2">
    <source>
        <dbReference type="Proteomes" id="UP000014585"/>
    </source>
</evidence>
<comment type="caution">
    <text evidence="1">The sequence shown here is derived from an EMBL/GenBank/DDBJ whole genome shotgun (WGS) entry which is preliminary data.</text>
</comment>
<organism evidence="1 2">
    <name type="scientific">Cedecea davisae DSM 4568</name>
    <dbReference type="NCBI Taxonomy" id="566551"/>
    <lineage>
        <taxon>Bacteria</taxon>
        <taxon>Pseudomonadati</taxon>
        <taxon>Pseudomonadota</taxon>
        <taxon>Gammaproteobacteria</taxon>
        <taxon>Enterobacterales</taxon>
        <taxon>Enterobacteriaceae</taxon>
        <taxon>Cedecea</taxon>
    </lineage>
</organism>
<evidence type="ECO:0000313" key="1">
    <source>
        <dbReference type="EMBL" id="EPF12860.1"/>
    </source>
</evidence>